<sequence length="100" mass="11389">MALIVKGGAVCQSPPRRRRPFRIVQKGYPDIWAADWADASRLYCDRRDMNGLGASMFPEATLLLEHMPVGRISYNGRIWLPGEWRPDDRPLYDNQIASGT</sequence>
<evidence type="ECO:0000313" key="1">
    <source>
        <dbReference type="EMBL" id="ASY46793.1"/>
    </source>
</evidence>
<dbReference type="RefSeq" id="WP_017183247.1">
    <property type="nucleotide sequence ID" value="NZ_BBQY01000005.1"/>
</dbReference>
<accession>A0A401J202</accession>
<dbReference type="Proteomes" id="UP000217141">
    <property type="component" value="Plasmid p2"/>
</dbReference>
<dbReference type="STRING" id="1192759.GCA_000277525_02415"/>
<dbReference type="Proteomes" id="UP000290975">
    <property type="component" value="Unassembled WGS sequence"/>
</dbReference>
<dbReference type="EMBL" id="BBQY01000005">
    <property type="protein sequence ID" value="GBH30677.1"/>
    <property type="molecule type" value="Genomic_DNA"/>
</dbReference>
<accession>A0A249MZI6</accession>
<dbReference type="KEGG" id="shyd:CJD35_20085"/>
<evidence type="ECO:0000313" key="4">
    <source>
        <dbReference type="Proteomes" id="UP000290975"/>
    </source>
</evidence>
<proteinExistence type="predicted"/>
<reference evidence="1 3" key="2">
    <citation type="submission" date="2017-08" db="EMBL/GenBank/DDBJ databases">
        <title>Whole Genome Sequence of Sphingobium hydrophobicum C1: Insights into Adaption to the Electronic-waste Contaminated Sediment.</title>
        <authorList>
            <person name="Song D."/>
            <person name="Chen X."/>
            <person name="Xu M."/>
        </authorList>
    </citation>
    <scope>NUCLEOTIDE SEQUENCE [LARGE SCALE GENOMIC DNA]</scope>
    <source>
        <strain evidence="1 3">C1</strain>
        <plasmid evidence="1 3">p2</plasmid>
    </source>
</reference>
<dbReference type="EMBL" id="CP022748">
    <property type="protein sequence ID" value="ASY46793.1"/>
    <property type="molecule type" value="Genomic_DNA"/>
</dbReference>
<name>A0A249MZI6_SPHXE</name>
<reference evidence="2 4" key="1">
    <citation type="submission" date="2014-12" db="EMBL/GenBank/DDBJ databases">
        <title>Whole genome sequencing of Sphingobium xenophagum OW59.</title>
        <authorList>
            <person name="Ohta Y."/>
            <person name="Nishi S."/>
            <person name="Hatada Y."/>
        </authorList>
    </citation>
    <scope>NUCLEOTIDE SEQUENCE [LARGE SCALE GENOMIC DNA]</scope>
    <source>
        <strain evidence="2 4">OW59</strain>
    </source>
</reference>
<gene>
    <name evidence="1" type="ORF">CJD35_20085</name>
    <name evidence="2" type="ORF">MBESOW_P1932</name>
</gene>
<keyword evidence="4" id="KW-1185">Reference proteome</keyword>
<protein>
    <submittedName>
        <fullName evidence="1">Uncharacterized protein</fullName>
    </submittedName>
</protein>
<keyword evidence="1" id="KW-0614">Plasmid</keyword>
<organism evidence="1 3">
    <name type="scientific">Sphingobium xenophagum</name>
    <dbReference type="NCBI Taxonomy" id="121428"/>
    <lineage>
        <taxon>Bacteria</taxon>
        <taxon>Pseudomonadati</taxon>
        <taxon>Pseudomonadota</taxon>
        <taxon>Alphaproteobacteria</taxon>
        <taxon>Sphingomonadales</taxon>
        <taxon>Sphingomonadaceae</taxon>
        <taxon>Sphingobium</taxon>
    </lineage>
</organism>
<dbReference type="AlphaFoldDB" id="A0A249MZI6"/>
<evidence type="ECO:0000313" key="3">
    <source>
        <dbReference type="Proteomes" id="UP000217141"/>
    </source>
</evidence>
<geneLocation type="plasmid" evidence="1 3">
    <name>p2</name>
</geneLocation>
<evidence type="ECO:0000313" key="2">
    <source>
        <dbReference type="EMBL" id="GBH30677.1"/>
    </source>
</evidence>